<dbReference type="Gene3D" id="2.40.50.140">
    <property type="entry name" value="Nucleic acid-binding proteins"/>
    <property type="match status" value="2"/>
</dbReference>
<feature type="compositionally biased region" description="Polar residues" evidence="1">
    <location>
        <begin position="79"/>
        <end position="96"/>
    </location>
</feature>
<dbReference type="InterPro" id="IPR012340">
    <property type="entry name" value="NA-bd_OB-fold"/>
</dbReference>
<feature type="signal peptide" evidence="2">
    <location>
        <begin position="1"/>
        <end position="31"/>
    </location>
</feature>
<feature type="domain" description="S1 motif" evidence="3">
    <location>
        <begin position="127"/>
        <end position="213"/>
    </location>
</feature>
<name>D7FJQ8_ECTSI</name>
<organism evidence="4 5">
    <name type="scientific">Ectocarpus siliculosus</name>
    <name type="common">Brown alga</name>
    <name type="synonym">Conferva siliculosa</name>
    <dbReference type="NCBI Taxonomy" id="2880"/>
    <lineage>
        <taxon>Eukaryota</taxon>
        <taxon>Sar</taxon>
        <taxon>Stramenopiles</taxon>
        <taxon>Ochrophyta</taxon>
        <taxon>PX clade</taxon>
        <taxon>Phaeophyceae</taxon>
        <taxon>Ectocarpales</taxon>
        <taxon>Ectocarpaceae</taxon>
        <taxon>Ectocarpus</taxon>
    </lineage>
</organism>
<evidence type="ECO:0000313" key="5">
    <source>
        <dbReference type="Proteomes" id="UP000002630"/>
    </source>
</evidence>
<gene>
    <name evidence="4" type="ORF">Esi_0136_0027</name>
</gene>
<dbReference type="SMART" id="SM00316">
    <property type="entry name" value="S1"/>
    <property type="match status" value="2"/>
</dbReference>
<dbReference type="OrthoDB" id="206891at2759"/>
<evidence type="ECO:0000313" key="4">
    <source>
        <dbReference type="EMBL" id="CBJ29160.1"/>
    </source>
</evidence>
<evidence type="ECO:0000259" key="3">
    <source>
        <dbReference type="PROSITE" id="PS50126"/>
    </source>
</evidence>
<feature type="domain" description="S1 motif" evidence="3">
    <location>
        <begin position="250"/>
        <end position="323"/>
    </location>
</feature>
<dbReference type="AlphaFoldDB" id="D7FJQ8"/>
<evidence type="ECO:0000256" key="2">
    <source>
        <dbReference type="SAM" id="SignalP"/>
    </source>
</evidence>
<dbReference type="EMBL" id="FN647972">
    <property type="protein sequence ID" value="CBJ29160.1"/>
    <property type="molecule type" value="Genomic_DNA"/>
</dbReference>
<dbReference type="InterPro" id="IPR003029">
    <property type="entry name" value="S1_domain"/>
</dbReference>
<dbReference type="GO" id="GO:0003676">
    <property type="term" value="F:nucleic acid binding"/>
    <property type="evidence" value="ECO:0007669"/>
    <property type="project" value="InterPro"/>
</dbReference>
<sequence length="390" mass="41310">MTTAGRWAATTAAAAVTIALLRCGGAPPCHAFLASGGMAFAPQHSCRGSRHCRATSMSAADGLDLSNTAVAEVDDDGSGATSRSNVAATAAGSTPGNTGGATEKKQRNSGGAAAKAGRRWIKELKTGDKVIGYVADTTNFAAFVDCSVVRQGSKNKIVPVTGFLHLTDIKRPYALEGTPGVKDCEVEVKKGIHLTAYVKDVFPNAGRMTLSLDPNINKDKVLKLRDSKRQRSRNSRRERLHKKGRRHAVGDIVEGYVREVHESMLLVDVMFAQLSVLRASNIRNSEEGQKFVNLSNKTKPGDLITVRIEDIETSKRRGAKDDKATIDFVAWGGLGAAKDENHQEDDASSAAAAAATGVGQELDIAAEIDALPAQQRTDAESAGPEADVTM</sequence>
<reference evidence="4 5" key="1">
    <citation type="journal article" date="2010" name="Nature">
        <title>The Ectocarpus genome and the independent evolution of multicellularity in brown algae.</title>
        <authorList>
            <person name="Cock J.M."/>
            <person name="Sterck L."/>
            <person name="Rouze P."/>
            <person name="Scornet D."/>
            <person name="Allen A.E."/>
            <person name="Amoutzias G."/>
            <person name="Anthouard V."/>
            <person name="Artiguenave F."/>
            <person name="Aury J.M."/>
            <person name="Badger J.H."/>
            <person name="Beszteri B."/>
            <person name="Billiau K."/>
            <person name="Bonnet E."/>
            <person name="Bothwell J.H."/>
            <person name="Bowler C."/>
            <person name="Boyen C."/>
            <person name="Brownlee C."/>
            <person name="Carrano C.J."/>
            <person name="Charrier B."/>
            <person name="Cho G.Y."/>
            <person name="Coelho S.M."/>
            <person name="Collen J."/>
            <person name="Corre E."/>
            <person name="Da Silva C."/>
            <person name="Delage L."/>
            <person name="Delaroque N."/>
            <person name="Dittami S.M."/>
            <person name="Doulbeau S."/>
            <person name="Elias M."/>
            <person name="Farnham G."/>
            <person name="Gachon C.M."/>
            <person name="Gschloessl B."/>
            <person name="Heesch S."/>
            <person name="Jabbari K."/>
            <person name="Jubin C."/>
            <person name="Kawai H."/>
            <person name="Kimura K."/>
            <person name="Kloareg B."/>
            <person name="Kupper F.C."/>
            <person name="Lang D."/>
            <person name="Le Bail A."/>
            <person name="Leblanc C."/>
            <person name="Lerouge P."/>
            <person name="Lohr M."/>
            <person name="Lopez P.J."/>
            <person name="Martens C."/>
            <person name="Maumus F."/>
            <person name="Michel G."/>
            <person name="Miranda-Saavedra D."/>
            <person name="Morales J."/>
            <person name="Moreau H."/>
            <person name="Motomura T."/>
            <person name="Nagasato C."/>
            <person name="Napoli C.A."/>
            <person name="Nelson D.R."/>
            <person name="Nyvall-Collen P."/>
            <person name="Peters A.F."/>
            <person name="Pommier C."/>
            <person name="Potin P."/>
            <person name="Poulain J."/>
            <person name="Quesneville H."/>
            <person name="Read B."/>
            <person name="Rensing S.A."/>
            <person name="Ritter A."/>
            <person name="Rousvoal S."/>
            <person name="Samanta M."/>
            <person name="Samson G."/>
            <person name="Schroeder D.C."/>
            <person name="Segurens B."/>
            <person name="Strittmatter M."/>
            <person name="Tonon T."/>
            <person name="Tregear J.W."/>
            <person name="Valentin K."/>
            <person name="von Dassow P."/>
            <person name="Yamagishi T."/>
            <person name="Van de Peer Y."/>
            <person name="Wincker P."/>
        </authorList>
    </citation>
    <scope>NUCLEOTIDE SEQUENCE [LARGE SCALE GENOMIC DNA]</scope>
    <source>
        <strain evidence="5">Ec32 / CCAP1310/4</strain>
    </source>
</reference>
<accession>D7FJQ8</accession>
<protein>
    <recommendedName>
        <fullName evidence="3">S1 motif domain-containing protein</fullName>
    </recommendedName>
</protein>
<keyword evidence="2" id="KW-0732">Signal</keyword>
<keyword evidence="5" id="KW-1185">Reference proteome</keyword>
<dbReference type="EMBL" id="FN649741">
    <property type="protein sequence ID" value="CBJ29160.1"/>
    <property type="molecule type" value="Genomic_DNA"/>
</dbReference>
<feature type="region of interest" description="Disordered" evidence="1">
    <location>
        <begin position="369"/>
        <end position="390"/>
    </location>
</feature>
<dbReference type="SUPFAM" id="SSF50249">
    <property type="entry name" value="Nucleic acid-binding proteins"/>
    <property type="match status" value="2"/>
</dbReference>
<dbReference type="InParanoid" id="D7FJQ8"/>
<dbReference type="Proteomes" id="UP000002630">
    <property type="component" value="Linkage Group LG16"/>
</dbReference>
<evidence type="ECO:0000256" key="1">
    <source>
        <dbReference type="SAM" id="MobiDB-lite"/>
    </source>
</evidence>
<proteinExistence type="predicted"/>
<dbReference type="PROSITE" id="PS50126">
    <property type="entry name" value="S1"/>
    <property type="match status" value="2"/>
</dbReference>
<feature type="chain" id="PRO_5003095244" description="S1 motif domain-containing protein" evidence="2">
    <location>
        <begin position="32"/>
        <end position="390"/>
    </location>
</feature>
<feature type="region of interest" description="Disordered" evidence="1">
    <location>
        <begin position="74"/>
        <end position="115"/>
    </location>
</feature>